<dbReference type="AlphaFoldDB" id="A0A448WYJ7"/>
<feature type="region of interest" description="Disordered" evidence="1">
    <location>
        <begin position="174"/>
        <end position="195"/>
    </location>
</feature>
<sequence>MGNPRLRQRSSSTGRLWFGDHPVPNLSGTPAYQPHLRLSNIQLQAQAELARRRTGSRGHSLDRQLAGGSGIGSYGASTGALGGQLSPMTAGVAQGMRTLSTYAGLDALAGSTIGGSGGAGRSSSYASYYGPTGRKLKGGAAQIERSMNRHLRKQDGFESLSHVCVPMYERQCDHHNPDHPQHGSQNGEFLPSNVV</sequence>
<organism evidence="2 3">
    <name type="scientific">Protopolystoma xenopodis</name>
    <dbReference type="NCBI Taxonomy" id="117903"/>
    <lineage>
        <taxon>Eukaryota</taxon>
        <taxon>Metazoa</taxon>
        <taxon>Spiralia</taxon>
        <taxon>Lophotrochozoa</taxon>
        <taxon>Platyhelminthes</taxon>
        <taxon>Monogenea</taxon>
        <taxon>Polyopisthocotylea</taxon>
        <taxon>Polystomatidea</taxon>
        <taxon>Polystomatidae</taxon>
        <taxon>Protopolystoma</taxon>
    </lineage>
</organism>
<name>A0A448WYJ7_9PLAT</name>
<keyword evidence="3" id="KW-1185">Reference proteome</keyword>
<dbReference type="EMBL" id="CAAALY010062719">
    <property type="protein sequence ID" value="VEL23586.1"/>
    <property type="molecule type" value="Genomic_DNA"/>
</dbReference>
<protein>
    <submittedName>
        <fullName evidence="2">Uncharacterized protein</fullName>
    </submittedName>
</protein>
<evidence type="ECO:0000313" key="2">
    <source>
        <dbReference type="EMBL" id="VEL23586.1"/>
    </source>
</evidence>
<dbReference type="Proteomes" id="UP000784294">
    <property type="component" value="Unassembled WGS sequence"/>
</dbReference>
<evidence type="ECO:0000256" key="1">
    <source>
        <dbReference type="SAM" id="MobiDB-lite"/>
    </source>
</evidence>
<evidence type="ECO:0000313" key="3">
    <source>
        <dbReference type="Proteomes" id="UP000784294"/>
    </source>
</evidence>
<gene>
    <name evidence="2" type="ORF">PXEA_LOCUS17026</name>
</gene>
<comment type="caution">
    <text evidence="2">The sequence shown here is derived from an EMBL/GenBank/DDBJ whole genome shotgun (WGS) entry which is preliminary data.</text>
</comment>
<feature type="region of interest" description="Disordered" evidence="1">
    <location>
        <begin position="1"/>
        <end position="22"/>
    </location>
</feature>
<reference evidence="2" key="1">
    <citation type="submission" date="2018-11" db="EMBL/GenBank/DDBJ databases">
        <authorList>
            <consortium name="Pathogen Informatics"/>
        </authorList>
    </citation>
    <scope>NUCLEOTIDE SEQUENCE</scope>
</reference>
<proteinExistence type="predicted"/>
<accession>A0A448WYJ7</accession>
<dbReference type="OrthoDB" id="6252074at2759"/>